<dbReference type="Proteomes" id="UP000798662">
    <property type="component" value="Chromosome 1"/>
</dbReference>
<protein>
    <submittedName>
        <fullName evidence="1">Uncharacterized protein</fullName>
    </submittedName>
</protein>
<sequence>MAPTGAGGPRRPPPSRSLIAMADAGVPAVVNMPPPAFAAPMSLGFLLRPRRLSIRRRGGVATPAVAVPRAVVSPGPGGAGPSSSPEAAPFPSPADVQSSADDAIVPRTPAVGAPMPAGRRPSWFRVPAPRVAVDTTFSDVSDSVHSRSLHTVCEEAACPNIGECWAGGTATLMLLGDTCTRGCRFCAVATSPTPPPPDENEPYATAVAVSQWGLDYVVLTAVDRDDLPDGGASHFAATVRAIKAATPEVVVEVLVGDYGGPAAAAEAVDVLVEAGVDVFAHNVETVRRLQPHVRDRRAGYESSMAVLAAAARVGHPEGVYTKTSLMLGLGETDAEIREVMADLRAAGVDVLTLGQYLRPTEHHLSVVEYVHPDAFAKWEAEGLIMGFRYVTAGPLVRSSYKAGDFFRAAGMQPRGGWASQKQGQDGRE</sequence>
<gene>
    <name evidence="1" type="ORF">I4F81_004034</name>
</gene>
<reference evidence="1" key="1">
    <citation type="submission" date="2019-11" db="EMBL/GenBank/DDBJ databases">
        <title>Nori genome reveals adaptations in red seaweeds to the harsh intertidal environment.</title>
        <authorList>
            <person name="Wang D."/>
            <person name="Mao Y."/>
        </authorList>
    </citation>
    <scope>NUCLEOTIDE SEQUENCE</scope>
    <source>
        <tissue evidence="1">Gametophyte</tissue>
    </source>
</reference>
<accession>A0ACC3BU20</accession>
<name>A0ACC3BU20_PYRYE</name>
<organism evidence="1 2">
    <name type="scientific">Pyropia yezoensis</name>
    <name type="common">Susabi-nori</name>
    <name type="synonym">Porphyra yezoensis</name>
    <dbReference type="NCBI Taxonomy" id="2788"/>
    <lineage>
        <taxon>Eukaryota</taxon>
        <taxon>Rhodophyta</taxon>
        <taxon>Bangiophyceae</taxon>
        <taxon>Bangiales</taxon>
        <taxon>Bangiaceae</taxon>
        <taxon>Pyropia</taxon>
    </lineage>
</organism>
<keyword evidence="2" id="KW-1185">Reference proteome</keyword>
<comment type="caution">
    <text evidence="1">The sequence shown here is derived from an EMBL/GenBank/DDBJ whole genome shotgun (WGS) entry which is preliminary data.</text>
</comment>
<proteinExistence type="predicted"/>
<evidence type="ECO:0000313" key="2">
    <source>
        <dbReference type="Proteomes" id="UP000798662"/>
    </source>
</evidence>
<evidence type="ECO:0000313" key="1">
    <source>
        <dbReference type="EMBL" id="KAK1861450.1"/>
    </source>
</evidence>
<dbReference type="EMBL" id="CM020618">
    <property type="protein sequence ID" value="KAK1861450.1"/>
    <property type="molecule type" value="Genomic_DNA"/>
</dbReference>